<comment type="caution">
    <text evidence="1">The sequence shown here is derived from an EMBL/GenBank/DDBJ whole genome shotgun (WGS) entry which is preliminary data.</text>
</comment>
<accession>A0A7W8SG20</accession>
<dbReference type="AlphaFoldDB" id="A0A7W8SG20"/>
<dbReference type="RefSeq" id="WP_146833610.1">
    <property type="nucleotide sequence ID" value="NZ_BJVQ01000005.1"/>
</dbReference>
<reference evidence="1 2" key="1">
    <citation type="submission" date="2020-08" db="EMBL/GenBank/DDBJ databases">
        <title>Sequencing the genomes of 1000 actinobacteria strains.</title>
        <authorList>
            <person name="Klenk H.-P."/>
        </authorList>
    </citation>
    <scope>NUCLEOTIDE SEQUENCE [LARGE SCALE GENOMIC DNA]</scope>
    <source>
        <strain evidence="1 2">DSM 9581</strain>
    </source>
</reference>
<dbReference type="InterPro" id="IPR015018">
    <property type="entry name" value="DUF1905"/>
</dbReference>
<dbReference type="Pfam" id="PF13376">
    <property type="entry name" value="OmdA"/>
    <property type="match status" value="1"/>
</dbReference>
<dbReference type="InterPro" id="IPR037079">
    <property type="entry name" value="AF2212/PG0164-like_sf"/>
</dbReference>
<dbReference type="OrthoDB" id="2604865at2"/>
<name>A0A7W8SG20_9CELL</name>
<dbReference type="Gene3D" id="2.40.30.100">
    <property type="entry name" value="AF2212/PG0164-like"/>
    <property type="match status" value="1"/>
</dbReference>
<evidence type="ECO:0000313" key="1">
    <source>
        <dbReference type="EMBL" id="MBB5474343.1"/>
    </source>
</evidence>
<evidence type="ECO:0000313" key="2">
    <source>
        <dbReference type="Proteomes" id="UP000564629"/>
    </source>
</evidence>
<gene>
    <name evidence="1" type="ORF">HNR08_003079</name>
</gene>
<proteinExistence type="predicted"/>
<dbReference type="Proteomes" id="UP000564629">
    <property type="component" value="Unassembled WGS sequence"/>
</dbReference>
<protein>
    <recommendedName>
        <fullName evidence="3">DUF1905 domain-containing protein</fullName>
    </recommendedName>
</protein>
<evidence type="ECO:0008006" key="3">
    <source>
        <dbReference type="Google" id="ProtNLM"/>
    </source>
</evidence>
<dbReference type="Pfam" id="PF08922">
    <property type="entry name" value="DUF1905"/>
    <property type="match status" value="1"/>
</dbReference>
<dbReference type="EMBL" id="JACHDN010000001">
    <property type="protein sequence ID" value="MBB5474343.1"/>
    <property type="molecule type" value="Genomic_DNA"/>
</dbReference>
<sequence length="146" mass="15309">MVTLHATLVRTGGSTTGIPVPEDVVLGFDRGRRVPVVATINGYAFRNTIAAYRGAYWLGVSRENREGAHIEAGEPVDVELVVDDAPRAVEVPPDLAAALAAAGPGLTDAWARLSYSKQRAHVLAVEGAKTAATRERRVAAVLAALG</sequence>
<dbReference type="SUPFAM" id="SSF141694">
    <property type="entry name" value="AF2212/PG0164-like"/>
    <property type="match status" value="1"/>
</dbReference>
<organism evidence="1 2">
    <name type="scientific">Cellulomonas hominis</name>
    <dbReference type="NCBI Taxonomy" id="156981"/>
    <lineage>
        <taxon>Bacteria</taxon>
        <taxon>Bacillati</taxon>
        <taxon>Actinomycetota</taxon>
        <taxon>Actinomycetes</taxon>
        <taxon>Micrococcales</taxon>
        <taxon>Cellulomonadaceae</taxon>
        <taxon>Cellulomonas</taxon>
    </lineage>
</organism>